<accession>A0A2K3DWL8</accession>
<dbReference type="PANTHER" id="PTHR10649:SF12">
    <property type="entry name" value="SPINELESS, ISOFORM C"/>
    <property type="match status" value="1"/>
</dbReference>
<feature type="region of interest" description="Disordered" evidence="6">
    <location>
        <begin position="1042"/>
        <end position="1067"/>
    </location>
</feature>
<sequence>MLPRHPGPSRAARGAAPAADASAPTPFPSPTTPTITTTPDWGGALPEPVLLAAAAGHLSLRDTAAAAAVCRRWHATLRSFRRYVTMLPPRPPPARATANATQPKLAARASAAAASPIAVAGSNPAAAVNPASALEHFPPHLFSRADTVCLLPLTPSRLGGAGGGSDDANGGDGTRSSAGGSGGQGPQGGAGQGGSGGQGPQGGARQGGSGGSGMAARVLGVADANTASGAADVRPYMAMFAAALAAHAQPSLTVLAATPETETAAAATHAACHLAAAEAAQRAAAAARRRANENGNLWAGGGGSAAAGEAVDPYLPYTSLSVPMLAFLNGLLSYLPPPPASPPGQHLTRLALRLAAMPPPAALAPLALLPSLRRLELAGGPGAVLLRAHLGALAALGGSSSGMRNGSSSRHGSGRGGGGLRELVLEGVWDMRRPAAQIGQQQQQQQVGMGFAAHGFPAADEDLEEDEDAGMAAAAAAQGGGGGGGGGGMPAVDGTYDDLGYLTEDGGFLWPALFGSLQELEVLRLRSRAPPAGGLAGHGDGGGFGRGPLVLDLDPLTRLRELSVLGTSEGWPAAGMGDPWIPAGFSRIGYKLDVQLWRVAPLLQGLTALEVDKSLSVGEWAGVRQLESLAAVGLRAEVAGHITPPTVLGRSVVVAYGVNGAAGGGREEVSFPLPVPSDYPFGGGGGDMGRSSAGIDGAGGGGGGLAPPLASAAPLDLFAAAAPPGAGGGGGGDVNWSSWQMRGRLSSLAALRVRLEPLRFLSEATSLTRLHLQWPGAPASRAPVLLLPAAAAAAGCYSPGRAAGSWSSAPPLFQAGSSPGAAAAAAGAGGWPAAAEPAVPVAAAAPADVKVANWSVYDAMAARRRYVGCLAALTELADVELDCPGGELVLDAGLLTALAPAWRRLKRLVWWGAVRDTHTADADACGAGAGSSSAFDAAAAGTASYGSVDHHSLASTLRLFSKLQELGLHSLDVRFSLPIFSAAGRSAGGAAAAAAAVSTNANGGRGPQPPLLLRLLPGRGLPPALEVLSLTSVAVVVGDTGGTGPARAPPPPAASLARAPSGGGTSSADLLLRIQQQQQQQAQQQLQQQRQKGALGRLHSLTLGAGCSWHSAAAAAAATAGFAAADGSGGGTAVSSLAATAAAAVAAAAGGDSCRPAPGDSGAVVCWLGRLGGVPMLTRLQLLAAPPLPLAALVAALAGGGGGGGGGSGGGVGRQLRSLAFAVSEAEVCARGGGGGGGWPLHRLAALLPRLEHMAVALSPAPATAAAAATAGPAAAAAAAAAHPEAAGPLEAAERAVAGTTGSERMEQEELLEVGPGAPLRRLVAALVAAAAPPPAGRGLLPALRRLWLGGVTSTAAAGPGGLTGEGAAHGLEEVFDGIEKLHCLSELHLAGPRRLLHAADAGPLERRLAAALPHTHVTVLTY</sequence>
<gene>
    <name evidence="7" type="ORF">CHLRE_03g164450v5</name>
</gene>
<proteinExistence type="predicted"/>
<dbReference type="GO" id="GO:0004879">
    <property type="term" value="F:nuclear receptor activity"/>
    <property type="evidence" value="ECO:0000318"/>
    <property type="project" value="GO_Central"/>
</dbReference>
<keyword evidence="5" id="KW-0539">Nucleus</keyword>
<feature type="compositionally biased region" description="Low complexity" evidence="6">
    <location>
        <begin position="1"/>
        <end position="24"/>
    </location>
</feature>
<protein>
    <submittedName>
        <fullName evidence="7">Uncharacterized protein</fullName>
    </submittedName>
</protein>
<dbReference type="GO" id="GO:0006805">
    <property type="term" value="P:xenobiotic metabolic process"/>
    <property type="evidence" value="ECO:0007669"/>
    <property type="project" value="InterPro"/>
</dbReference>
<evidence type="ECO:0000256" key="4">
    <source>
        <dbReference type="ARBA" id="ARBA00023163"/>
    </source>
</evidence>
<feature type="region of interest" description="Disordered" evidence="6">
    <location>
        <begin position="160"/>
        <end position="213"/>
    </location>
</feature>
<dbReference type="GO" id="GO:0000976">
    <property type="term" value="F:transcription cis-regulatory region binding"/>
    <property type="evidence" value="ECO:0000318"/>
    <property type="project" value="GO_Central"/>
</dbReference>
<evidence type="ECO:0000313" key="8">
    <source>
        <dbReference type="Proteomes" id="UP000006906"/>
    </source>
</evidence>
<dbReference type="Proteomes" id="UP000006906">
    <property type="component" value="Chromosome 3"/>
</dbReference>
<dbReference type="PANTHER" id="PTHR10649">
    <property type="entry name" value="ARYL HYDROCARBON RECEPTOR"/>
    <property type="match status" value="1"/>
</dbReference>
<dbReference type="InParanoid" id="A0A2K3DWL8"/>
<dbReference type="GO" id="GO:0006357">
    <property type="term" value="P:regulation of transcription by RNA polymerase II"/>
    <property type="evidence" value="ECO:0000318"/>
    <property type="project" value="GO_Central"/>
</dbReference>
<feature type="compositionally biased region" description="Low complexity" evidence="6">
    <location>
        <begin position="32"/>
        <end position="41"/>
    </location>
</feature>
<dbReference type="EMBL" id="CM008964">
    <property type="protein sequence ID" value="PNW84928.1"/>
    <property type="molecule type" value="Genomic_DNA"/>
</dbReference>
<evidence type="ECO:0000256" key="6">
    <source>
        <dbReference type="SAM" id="MobiDB-lite"/>
    </source>
</evidence>
<dbReference type="GO" id="GO:0005634">
    <property type="term" value="C:nucleus"/>
    <property type="evidence" value="ECO:0000318"/>
    <property type="project" value="GO_Central"/>
</dbReference>
<reference evidence="7 8" key="1">
    <citation type="journal article" date="2007" name="Science">
        <title>The Chlamydomonas genome reveals the evolution of key animal and plant functions.</title>
        <authorList>
            <person name="Merchant S.S."/>
            <person name="Prochnik S.E."/>
            <person name="Vallon O."/>
            <person name="Harris E.H."/>
            <person name="Karpowicz S.J."/>
            <person name="Witman G.B."/>
            <person name="Terry A."/>
            <person name="Salamov A."/>
            <person name="Fritz-Laylin L.K."/>
            <person name="Marechal-Drouard L."/>
            <person name="Marshall W.F."/>
            <person name="Qu L.H."/>
            <person name="Nelson D.R."/>
            <person name="Sanderfoot A.A."/>
            <person name="Spalding M.H."/>
            <person name="Kapitonov V.V."/>
            <person name="Ren Q."/>
            <person name="Ferris P."/>
            <person name="Lindquist E."/>
            <person name="Shapiro H."/>
            <person name="Lucas S.M."/>
            <person name="Grimwood J."/>
            <person name="Schmutz J."/>
            <person name="Cardol P."/>
            <person name="Cerutti H."/>
            <person name="Chanfreau G."/>
            <person name="Chen C.L."/>
            <person name="Cognat V."/>
            <person name="Croft M.T."/>
            <person name="Dent R."/>
            <person name="Dutcher S."/>
            <person name="Fernandez E."/>
            <person name="Fukuzawa H."/>
            <person name="Gonzalez-Ballester D."/>
            <person name="Gonzalez-Halphen D."/>
            <person name="Hallmann A."/>
            <person name="Hanikenne M."/>
            <person name="Hippler M."/>
            <person name="Inwood W."/>
            <person name="Jabbari K."/>
            <person name="Kalanon M."/>
            <person name="Kuras R."/>
            <person name="Lefebvre P.A."/>
            <person name="Lemaire S.D."/>
            <person name="Lobanov A.V."/>
            <person name="Lohr M."/>
            <person name="Manuell A."/>
            <person name="Meier I."/>
            <person name="Mets L."/>
            <person name="Mittag M."/>
            <person name="Mittelmeier T."/>
            <person name="Moroney J.V."/>
            <person name="Moseley J."/>
            <person name="Napoli C."/>
            <person name="Nedelcu A.M."/>
            <person name="Niyogi K."/>
            <person name="Novoselov S.V."/>
            <person name="Paulsen I.T."/>
            <person name="Pazour G."/>
            <person name="Purton S."/>
            <person name="Ral J.P."/>
            <person name="Riano-Pachon D.M."/>
            <person name="Riekhof W."/>
            <person name="Rymarquis L."/>
            <person name="Schroda M."/>
            <person name="Stern D."/>
            <person name="Umen J."/>
            <person name="Willows R."/>
            <person name="Wilson N."/>
            <person name="Zimmer S.L."/>
            <person name="Allmer J."/>
            <person name="Balk J."/>
            <person name="Bisova K."/>
            <person name="Chen C.J."/>
            <person name="Elias M."/>
            <person name="Gendler K."/>
            <person name="Hauser C."/>
            <person name="Lamb M.R."/>
            <person name="Ledford H."/>
            <person name="Long J.C."/>
            <person name="Minagawa J."/>
            <person name="Page M.D."/>
            <person name="Pan J."/>
            <person name="Pootakham W."/>
            <person name="Roje S."/>
            <person name="Rose A."/>
            <person name="Stahlberg E."/>
            <person name="Terauchi A.M."/>
            <person name="Yang P."/>
            <person name="Ball S."/>
            <person name="Bowler C."/>
            <person name="Dieckmann C.L."/>
            <person name="Gladyshev V.N."/>
            <person name="Green P."/>
            <person name="Jorgensen R."/>
            <person name="Mayfield S."/>
            <person name="Mueller-Roeber B."/>
            <person name="Rajamani S."/>
            <person name="Sayre R.T."/>
            <person name="Brokstein P."/>
            <person name="Dubchak I."/>
            <person name="Goodstein D."/>
            <person name="Hornick L."/>
            <person name="Huang Y.W."/>
            <person name="Jhaveri J."/>
            <person name="Luo Y."/>
            <person name="Martinez D."/>
            <person name="Ngau W.C."/>
            <person name="Otillar B."/>
            <person name="Poliakov A."/>
            <person name="Porter A."/>
            <person name="Szajkowski L."/>
            <person name="Werner G."/>
            <person name="Zhou K."/>
            <person name="Grigoriev I.V."/>
            <person name="Rokhsar D.S."/>
            <person name="Grossman A.R."/>
        </authorList>
    </citation>
    <scope>NUCLEOTIDE SEQUENCE [LARGE SCALE GENOMIC DNA]</scope>
    <source>
        <strain evidence="8">CC-503</strain>
    </source>
</reference>
<dbReference type="ExpressionAtlas" id="A0A2K3DWL8">
    <property type="expression patterns" value="baseline"/>
</dbReference>
<feature type="compositionally biased region" description="Low complexity" evidence="6">
    <location>
        <begin position="399"/>
        <end position="411"/>
    </location>
</feature>
<dbReference type="Gramene" id="PNW84928">
    <property type="protein sequence ID" value="PNW84928"/>
    <property type="gene ID" value="CHLRE_03g164450v5"/>
</dbReference>
<evidence type="ECO:0000256" key="2">
    <source>
        <dbReference type="ARBA" id="ARBA00023015"/>
    </source>
</evidence>
<dbReference type="GO" id="GO:0034751">
    <property type="term" value="C:aryl hydrocarbon receptor complex"/>
    <property type="evidence" value="ECO:0000318"/>
    <property type="project" value="GO_Central"/>
</dbReference>
<comment type="subcellular location">
    <subcellularLocation>
        <location evidence="1">Nucleus</location>
    </subcellularLocation>
</comment>
<dbReference type="PaxDb" id="3055-EDP06055"/>
<dbReference type="OrthoDB" id="551499at2759"/>
<evidence type="ECO:0000313" key="7">
    <source>
        <dbReference type="EMBL" id="PNW84928.1"/>
    </source>
</evidence>
<organism evidence="7 8">
    <name type="scientific">Chlamydomonas reinhardtii</name>
    <name type="common">Chlamydomonas smithii</name>
    <dbReference type="NCBI Taxonomy" id="3055"/>
    <lineage>
        <taxon>Eukaryota</taxon>
        <taxon>Viridiplantae</taxon>
        <taxon>Chlorophyta</taxon>
        <taxon>core chlorophytes</taxon>
        <taxon>Chlorophyceae</taxon>
        <taxon>CS clade</taxon>
        <taxon>Chlamydomonadales</taxon>
        <taxon>Chlamydomonadaceae</taxon>
        <taxon>Chlamydomonas</taxon>
    </lineage>
</organism>
<keyword evidence="4" id="KW-0804">Transcription</keyword>
<evidence type="ECO:0000256" key="3">
    <source>
        <dbReference type="ARBA" id="ARBA00023125"/>
    </source>
</evidence>
<keyword evidence="2" id="KW-0805">Transcription regulation</keyword>
<dbReference type="RefSeq" id="XP_042925890.1">
    <property type="nucleotide sequence ID" value="XM_043060761.1"/>
</dbReference>
<keyword evidence="8" id="KW-1185">Reference proteome</keyword>
<feature type="region of interest" description="Disordered" evidence="6">
    <location>
        <begin position="1"/>
        <end position="41"/>
    </location>
</feature>
<dbReference type="InterPro" id="IPR039091">
    <property type="entry name" value="AHR/AHRR"/>
</dbReference>
<name>A0A2K3DWL8_CHLRE</name>
<evidence type="ECO:0000256" key="5">
    <source>
        <dbReference type="ARBA" id="ARBA00023242"/>
    </source>
</evidence>
<dbReference type="GeneID" id="5729053"/>
<feature type="region of interest" description="Disordered" evidence="6">
    <location>
        <begin position="399"/>
        <end position="418"/>
    </location>
</feature>
<evidence type="ECO:0000256" key="1">
    <source>
        <dbReference type="ARBA" id="ARBA00004123"/>
    </source>
</evidence>
<dbReference type="KEGG" id="cre:CHLRE_03g164450v5"/>
<dbReference type="STRING" id="3055.A0A2K3DWL8"/>
<keyword evidence="3" id="KW-0238">DNA-binding</keyword>